<dbReference type="Proteomes" id="UP000246005">
    <property type="component" value="Unassembled WGS sequence"/>
</dbReference>
<dbReference type="Proteomes" id="UP000248714">
    <property type="component" value="Unassembled WGS sequence"/>
</dbReference>
<dbReference type="PROSITE" id="PS51257">
    <property type="entry name" value="PROKAR_LIPOPROTEIN"/>
    <property type="match status" value="1"/>
</dbReference>
<dbReference type="EMBL" id="QGHB01000001">
    <property type="protein sequence ID" value="PWK91033.1"/>
    <property type="molecule type" value="Genomic_DNA"/>
</dbReference>
<dbReference type="AlphaFoldDB" id="A0A316IDP6"/>
<evidence type="ECO:0000313" key="3">
    <source>
        <dbReference type="EMBL" id="RAS60301.1"/>
    </source>
</evidence>
<dbReference type="RefSeq" id="WP_112231172.1">
    <property type="nucleotide sequence ID" value="NZ_QGHB01000001.1"/>
</dbReference>
<name>A0A316IDP6_9PSEU</name>
<evidence type="ECO:0000256" key="1">
    <source>
        <dbReference type="SAM" id="SignalP"/>
    </source>
</evidence>
<protein>
    <recommendedName>
        <fullName evidence="6">Small secreted protein</fullName>
    </recommendedName>
</protein>
<feature type="chain" id="PRO_5039319226" description="Small secreted protein" evidence="1">
    <location>
        <begin position="24"/>
        <end position="193"/>
    </location>
</feature>
<sequence length="193" mass="19984">MRRPMRHTAIALLTSLLALTACSSGGSSTSSTSATPNEADVVAWMDKVCGAVGGTVKAMSDEPSIDMNDPSKLKTGLSDWLGTRVAAVDKSIADLKALENGPHPKSKELVTAAEDGMGQIRTLLSDTKSKLDSSNDPTQVVAAFTEMVTKAAALETTGADVQKKFDETGLAPVAQKAANCKDLQISTSSAPTS</sequence>
<comment type="caution">
    <text evidence="2">The sequence shown here is derived from an EMBL/GenBank/DDBJ whole genome shotgun (WGS) entry which is preliminary data.</text>
</comment>
<dbReference type="EMBL" id="QLTT01000012">
    <property type="protein sequence ID" value="RAS60301.1"/>
    <property type="molecule type" value="Genomic_DNA"/>
</dbReference>
<evidence type="ECO:0000313" key="5">
    <source>
        <dbReference type="Proteomes" id="UP000248714"/>
    </source>
</evidence>
<organism evidence="2 4">
    <name type="scientific">Lentzea atacamensis</name>
    <dbReference type="NCBI Taxonomy" id="531938"/>
    <lineage>
        <taxon>Bacteria</taxon>
        <taxon>Bacillati</taxon>
        <taxon>Actinomycetota</taxon>
        <taxon>Actinomycetes</taxon>
        <taxon>Pseudonocardiales</taxon>
        <taxon>Pseudonocardiaceae</taxon>
        <taxon>Lentzea</taxon>
    </lineage>
</organism>
<keyword evidence="1" id="KW-0732">Signal</keyword>
<evidence type="ECO:0000313" key="2">
    <source>
        <dbReference type="EMBL" id="PWK91033.1"/>
    </source>
</evidence>
<evidence type="ECO:0008006" key="6">
    <source>
        <dbReference type="Google" id="ProtNLM"/>
    </source>
</evidence>
<dbReference type="OrthoDB" id="3573162at2"/>
<proteinExistence type="predicted"/>
<evidence type="ECO:0000313" key="4">
    <source>
        <dbReference type="Proteomes" id="UP000246005"/>
    </source>
</evidence>
<feature type="signal peptide" evidence="1">
    <location>
        <begin position="1"/>
        <end position="23"/>
    </location>
</feature>
<gene>
    <name evidence="3" type="ORF">C8D87_112198</name>
    <name evidence="2" type="ORF">C8D88_1011063</name>
</gene>
<reference evidence="2 4" key="1">
    <citation type="submission" date="2018-05" db="EMBL/GenBank/DDBJ databases">
        <title>Genomic Encyclopedia of Type Strains, Phase IV (KMG-IV): sequencing the most valuable type-strain genomes for metagenomic binning, comparative biology and taxonomic classification.</title>
        <authorList>
            <person name="Goeker M."/>
        </authorList>
    </citation>
    <scope>NUCLEOTIDE SEQUENCE [LARGE SCALE GENOMIC DNA]</scope>
    <source>
        <strain evidence="3 5">DSM 45479</strain>
        <strain evidence="2 4">DSM 45480</strain>
    </source>
</reference>
<keyword evidence="5" id="KW-1185">Reference proteome</keyword>
<accession>A0A316IDP6</accession>